<feature type="signal peptide" evidence="2">
    <location>
        <begin position="1"/>
        <end position="18"/>
    </location>
</feature>
<sequence length="103" mass="11210">MSWRLIIKLGILVGIVYRLPPSSKMDQFNGSNMDSFFNVTASESEYTYMAANAYSNTGRAQTNPVHEQCQNTNSTSGGSLTAYHQPAHGAAAMQSHTSNIAYT</sequence>
<feature type="region of interest" description="Disordered" evidence="1">
    <location>
        <begin position="59"/>
        <end position="79"/>
    </location>
</feature>
<feature type="chain" id="PRO_5013957763" evidence="2">
    <location>
        <begin position="19"/>
        <end position="103"/>
    </location>
</feature>
<reference evidence="3 4" key="1">
    <citation type="journal article" date="2012" name="Science">
        <title>The Paleozoic origin of enzymatic lignin decomposition reconstructed from 31 fungal genomes.</title>
        <authorList>
            <person name="Floudas D."/>
            <person name="Binder M."/>
            <person name="Riley R."/>
            <person name="Barry K."/>
            <person name="Blanchette R.A."/>
            <person name="Henrissat B."/>
            <person name="Martinez A.T."/>
            <person name="Otillar R."/>
            <person name="Spatafora J.W."/>
            <person name="Yadav J.S."/>
            <person name="Aerts A."/>
            <person name="Benoit I."/>
            <person name="Boyd A."/>
            <person name="Carlson A."/>
            <person name="Copeland A."/>
            <person name="Coutinho P.M."/>
            <person name="de Vries R.P."/>
            <person name="Ferreira P."/>
            <person name="Findley K."/>
            <person name="Foster B."/>
            <person name="Gaskell J."/>
            <person name="Glotzer D."/>
            <person name="Gorecki P."/>
            <person name="Heitman J."/>
            <person name="Hesse C."/>
            <person name="Hori C."/>
            <person name="Igarashi K."/>
            <person name="Jurgens J.A."/>
            <person name="Kallen N."/>
            <person name="Kersten P."/>
            <person name="Kohler A."/>
            <person name="Kuees U."/>
            <person name="Kumar T.K.A."/>
            <person name="Kuo A."/>
            <person name="LaButti K."/>
            <person name="Larrondo L.F."/>
            <person name="Lindquist E."/>
            <person name="Ling A."/>
            <person name="Lombard V."/>
            <person name="Lucas S."/>
            <person name="Lundell T."/>
            <person name="Martin R."/>
            <person name="McLaughlin D.J."/>
            <person name="Morgenstern I."/>
            <person name="Morin E."/>
            <person name="Murat C."/>
            <person name="Nagy L.G."/>
            <person name="Nolan M."/>
            <person name="Ohm R.A."/>
            <person name="Patyshakuliyeva A."/>
            <person name="Rokas A."/>
            <person name="Ruiz-Duenas F.J."/>
            <person name="Sabat G."/>
            <person name="Salamov A."/>
            <person name="Samejima M."/>
            <person name="Schmutz J."/>
            <person name="Slot J.C."/>
            <person name="St John F."/>
            <person name="Stenlid J."/>
            <person name="Sun H."/>
            <person name="Sun S."/>
            <person name="Syed K."/>
            <person name="Tsang A."/>
            <person name="Wiebenga A."/>
            <person name="Young D."/>
            <person name="Pisabarro A."/>
            <person name="Eastwood D.C."/>
            <person name="Martin F."/>
            <person name="Cullen D."/>
            <person name="Grigoriev I.V."/>
            <person name="Hibbett D.S."/>
        </authorList>
    </citation>
    <scope>NUCLEOTIDE SEQUENCE [LARGE SCALE GENOMIC DNA]</scope>
    <source>
        <strain evidence="3 4">MD-104</strain>
    </source>
</reference>
<evidence type="ECO:0000313" key="3">
    <source>
        <dbReference type="EMBL" id="PCH44899.1"/>
    </source>
</evidence>
<keyword evidence="2" id="KW-0732">Signal</keyword>
<dbReference type="Proteomes" id="UP000218811">
    <property type="component" value="Unassembled WGS sequence"/>
</dbReference>
<evidence type="ECO:0000256" key="1">
    <source>
        <dbReference type="SAM" id="MobiDB-lite"/>
    </source>
</evidence>
<gene>
    <name evidence="3" type="ORF">WOLCODRAFT_154926</name>
</gene>
<evidence type="ECO:0000313" key="4">
    <source>
        <dbReference type="Proteomes" id="UP000218811"/>
    </source>
</evidence>
<keyword evidence="4" id="KW-1185">Reference proteome</keyword>
<proteinExistence type="predicted"/>
<protein>
    <submittedName>
        <fullName evidence="3">Uncharacterized protein</fullName>
    </submittedName>
</protein>
<dbReference type="EMBL" id="KB468168">
    <property type="protein sequence ID" value="PCH44899.1"/>
    <property type="molecule type" value="Genomic_DNA"/>
</dbReference>
<accession>A0A2H3K148</accession>
<organism evidence="3 4">
    <name type="scientific">Wolfiporia cocos (strain MD-104)</name>
    <name type="common">Brown rot fungus</name>
    <dbReference type="NCBI Taxonomy" id="742152"/>
    <lineage>
        <taxon>Eukaryota</taxon>
        <taxon>Fungi</taxon>
        <taxon>Dikarya</taxon>
        <taxon>Basidiomycota</taxon>
        <taxon>Agaricomycotina</taxon>
        <taxon>Agaricomycetes</taxon>
        <taxon>Polyporales</taxon>
        <taxon>Phaeolaceae</taxon>
        <taxon>Wolfiporia</taxon>
    </lineage>
</organism>
<dbReference type="AlphaFoldDB" id="A0A2H3K148"/>
<name>A0A2H3K148_WOLCO</name>
<evidence type="ECO:0000256" key="2">
    <source>
        <dbReference type="SAM" id="SignalP"/>
    </source>
</evidence>